<evidence type="ECO:0000313" key="2">
    <source>
        <dbReference type="Proteomes" id="UP001631969"/>
    </source>
</evidence>
<name>A0ACC7NWT4_9BACL</name>
<dbReference type="EMBL" id="JBJURJ010000006">
    <property type="protein sequence ID" value="MFM9328852.1"/>
    <property type="molecule type" value="Genomic_DNA"/>
</dbReference>
<sequence>MSVSLLAIVALVALWGQSVLFRRRGLKRLDYRRKFDRDFCVEGDMVEMQEHIVNDKALPLPWLRLEALLSSSLQFVSQENLSIATGARLQNHRSLFSLWGHTEVIRQHKVRCIRRGCYDLETVTLSCGDLFGISQSVRTDRVNQRLLVYPRSVPVEELPLPWRGWQGEFAVKRWMVEDPYLMLGVREYRSGDSLRSIHWKATSRTGQLQVREHGYTADRRLMILLNIAEKEDMWAEVNEEALMEWGIRCALTLVEQALAEGMPVGFGCNAPTVDEPETSIRLAPGAGNVHHKQVLDAMAQLKLEQQVHFAEYLRLEGERLEESCDYVLISAYKSPLLEEQMQALEEQGSKVLLLPLERERLAGDKHQADQVRPGSPDDQAQAG</sequence>
<keyword evidence="2" id="KW-1185">Reference proteome</keyword>
<evidence type="ECO:0000313" key="1">
    <source>
        <dbReference type="EMBL" id="MFM9328852.1"/>
    </source>
</evidence>
<gene>
    <name evidence="1" type="ORF">ACI1P1_11170</name>
</gene>
<reference evidence="1" key="1">
    <citation type="submission" date="2024-12" db="EMBL/GenBank/DDBJ databases">
        <authorList>
            <person name="Wu N."/>
        </authorList>
    </citation>
    <scope>NUCLEOTIDE SEQUENCE</scope>
    <source>
        <strain evidence="1">P15</strain>
    </source>
</reference>
<dbReference type="Proteomes" id="UP001631969">
    <property type="component" value="Unassembled WGS sequence"/>
</dbReference>
<accession>A0ACC7NWT4</accession>
<organism evidence="1 2">
    <name type="scientific">Paenibacillus mesotrionivorans</name>
    <dbReference type="NCBI Taxonomy" id="3160968"/>
    <lineage>
        <taxon>Bacteria</taxon>
        <taxon>Bacillati</taxon>
        <taxon>Bacillota</taxon>
        <taxon>Bacilli</taxon>
        <taxon>Bacillales</taxon>
        <taxon>Paenibacillaceae</taxon>
        <taxon>Paenibacillus</taxon>
    </lineage>
</organism>
<protein>
    <submittedName>
        <fullName evidence="1">DUF58 domain-containing protein</fullName>
    </submittedName>
</protein>
<proteinExistence type="predicted"/>
<comment type="caution">
    <text evidence="1">The sequence shown here is derived from an EMBL/GenBank/DDBJ whole genome shotgun (WGS) entry which is preliminary data.</text>
</comment>